<accession>A0A8H7E1I1</accession>
<dbReference type="Proteomes" id="UP000606974">
    <property type="component" value="Unassembled WGS sequence"/>
</dbReference>
<gene>
    <name evidence="1" type="ORF">GJ744_010927</name>
</gene>
<reference evidence="1" key="1">
    <citation type="submission" date="2020-02" db="EMBL/GenBank/DDBJ databases">
        <authorList>
            <person name="Palmer J.M."/>
        </authorList>
    </citation>
    <scope>NUCLEOTIDE SEQUENCE</scope>
    <source>
        <strain evidence="1">EPUS1.4</strain>
        <tissue evidence="1">Thallus</tissue>
    </source>
</reference>
<proteinExistence type="predicted"/>
<name>A0A8H7E1I1_9EURO</name>
<evidence type="ECO:0000313" key="2">
    <source>
        <dbReference type="Proteomes" id="UP000606974"/>
    </source>
</evidence>
<keyword evidence="2" id="KW-1185">Reference proteome</keyword>
<evidence type="ECO:0000313" key="1">
    <source>
        <dbReference type="EMBL" id="KAF7507114.1"/>
    </source>
</evidence>
<dbReference type="AlphaFoldDB" id="A0A8H7E1I1"/>
<sequence length="53" mass="5846">MTRRTFYPSGDVSQSEQTYRPISIEGNVDVVNPAPLVAKGDADEKYKDDLQGS</sequence>
<dbReference type="EMBL" id="JAACFV010000074">
    <property type="protein sequence ID" value="KAF7507114.1"/>
    <property type="molecule type" value="Genomic_DNA"/>
</dbReference>
<protein>
    <submittedName>
        <fullName evidence="1">Uncharacterized protein</fullName>
    </submittedName>
</protein>
<comment type="caution">
    <text evidence="1">The sequence shown here is derived from an EMBL/GenBank/DDBJ whole genome shotgun (WGS) entry which is preliminary data.</text>
</comment>
<organism evidence="1 2">
    <name type="scientific">Endocarpon pusillum</name>
    <dbReference type="NCBI Taxonomy" id="364733"/>
    <lineage>
        <taxon>Eukaryota</taxon>
        <taxon>Fungi</taxon>
        <taxon>Dikarya</taxon>
        <taxon>Ascomycota</taxon>
        <taxon>Pezizomycotina</taxon>
        <taxon>Eurotiomycetes</taxon>
        <taxon>Chaetothyriomycetidae</taxon>
        <taxon>Verrucariales</taxon>
        <taxon>Verrucariaceae</taxon>
        <taxon>Endocarpon</taxon>
    </lineage>
</organism>